<sequence length="102" mass="11536">MDVKIYRTKDGQNFSLEPILNDGRYCTENECDVAGIYTIPEDVKIITSGGRLRFDGSVYLINDKGKPAIGIYKPKDGVLKLEKAIALEERRQTKIKTKDISR</sequence>
<keyword evidence="2" id="KW-1185">Reference proteome</keyword>
<dbReference type="AlphaFoldDB" id="A0A926EU55"/>
<name>A0A926EU55_9FIRM</name>
<gene>
    <name evidence="1" type="ORF">H8707_00160</name>
</gene>
<reference evidence="1" key="1">
    <citation type="submission" date="2020-08" db="EMBL/GenBank/DDBJ databases">
        <title>Genome public.</title>
        <authorList>
            <person name="Liu C."/>
            <person name="Sun Q."/>
        </authorList>
    </citation>
    <scope>NUCLEOTIDE SEQUENCE</scope>
    <source>
        <strain evidence="1">BX21</strain>
    </source>
</reference>
<proteinExistence type="predicted"/>
<evidence type="ECO:0000313" key="1">
    <source>
        <dbReference type="EMBL" id="MBC8586657.1"/>
    </source>
</evidence>
<dbReference type="RefSeq" id="WP_262428119.1">
    <property type="nucleotide sequence ID" value="NZ_JACRTG010000001.1"/>
</dbReference>
<accession>A0A926EU55</accession>
<dbReference type="EMBL" id="JACRTG010000001">
    <property type="protein sequence ID" value="MBC8586657.1"/>
    <property type="molecule type" value="Genomic_DNA"/>
</dbReference>
<comment type="caution">
    <text evidence="1">The sequence shown here is derived from an EMBL/GenBank/DDBJ whole genome shotgun (WGS) entry which is preliminary data.</text>
</comment>
<dbReference type="Proteomes" id="UP000601171">
    <property type="component" value="Unassembled WGS sequence"/>
</dbReference>
<organism evidence="1 2">
    <name type="scientific">Paratissierella segnis</name>
    <dbReference type="NCBI Taxonomy" id="2763679"/>
    <lineage>
        <taxon>Bacteria</taxon>
        <taxon>Bacillati</taxon>
        <taxon>Bacillota</taxon>
        <taxon>Tissierellia</taxon>
        <taxon>Tissierellales</taxon>
        <taxon>Tissierellaceae</taxon>
        <taxon>Paratissierella</taxon>
    </lineage>
</organism>
<evidence type="ECO:0000313" key="2">
    <source>
        <dbReference type="Proteomes" id="UP000601171"/>
    </source>
</evidence>
<protein>
    <submittedName>
        <fullName evidence="1">Uncharacterized protein</fullName>
    </submittedName>
</protein>